<evidence type="ECO:0008006" key="3">
    <source>
        <dbReference type="Google" id="ProtNLM"/>
    </source>
</evidence>
<dbReference type="EMBL" id="UGIX01000001">
    <property type="protein sequence ID" value="STP65336.1"/>
    <property type="molecule type" value="Genomic_DNA"/>
</dbReference>
<reference evidence="1 2" key="1">
    <citation type="submission" date="2018-06" db="EMBL/GenBank/DDBJ databases">
        <authorList>
            <consortium name="Pathogen Informatics"/>
            <person name="Doyle S."/>
        </authorList>
    </citation>
    <scope>NUCLEOTIDE SEQUENCE [LARGE SCALE GENOMIC DNA]</scope>
    <source>
        <strain evidence="1 2">NCTC13379</strain>
    </source>
</reference>
<sequence>MTGVGFRLLHFLKICAVLSGGMTALLPTPGTGICKPNMARRRDTNRRRRQVTKLPIPIPQYLPFTLRYGFLRCIPRLRRCHAPDSHAGIARAFDVIGLTGRDRGLHPLSLALSAGSPGAEWLMQDAITYILDMNRRLSCCFSRCFGSYAQGANWWRILSSVARSSPVSCALNLTSSAACRAVNFLR</sequence>
<proteinExistence type="predicted"/>
<accession>A0AAX2KPE4</accession>
<protein>
    <recommendedName>
        <fullName evidence="3">Secreted protein</fullName>
    </recommendedName>
</protein>
<evidence type="ECO:0000313" key="2">
    <source>
        <dbReference type="Proteomes" id="UP000254396"/>
    </source>
</evidence>
<gene>
    <name evidence="1" type="ORF">NCTC13379_01564</name>
</gene>
<name>A0AAX2KPE4_ENTFL</name>
<dbReference type="Proteomes" id="UP000254396">
    <property type="component" value="Unassembled WGS sequence"/>
</dbReference>
<dbReference type="AlphaFoldDB" id="A0AAX2KPE4"/>
<comment type="caution">
    <text evidence="1">The sequence shown here is derived from an EMBL/GenBank/DDBJ whole genome shotgun (WGS) entry which is preliminary data.</text>
</comment>
<organism evidence="1 2">
    <name type="scientific">Enterococcus faecalis</name>
    <name type="common">Streptococcus faecalis</name>
    <dbReference type="NCBI Taxonomy" id="1351"/>
    <lineage>
        <taxon>Bacteria</taxon>
        <taxon>Bacillati</taxon>
        <taxon>Bacillota</taxon>
        <taxon>Bacilli</taxon>
        <taxon>Lactobacillales</taxon>
        <taxon>Enterococcaceae</taxon>
        <taxon>Enterococcus</taxon>
    </lineage>
</organism>
<evidence type="ECO:0000313" key="1">
    <source>
        <dbReference type="EMBL" id="STP65336.1"/>
    </source>
</evidence>